<dbReference type="EMBL" id="BGPR01233728">
    <property type="protein sequence ID" value="GBL85075.1"/>
    <property type="molecule type" value="Genomic_DNA"/>
</dbReference>
<proteinExistence type="predicted"/>
<comment type="caution">
    <text evidence="2">The sequence shown here is derived from an EMBL/GenBank/DDBJ whole genome shotgun (WGS) entry which is preliminary data.</text>
</comment>
<organism evidence="2 3">
    <name type="scientific">Araneus ventricosus</name>
    <name type="common">Orbweaver spider</name>
    <name type="synonym">Epeira ventricosa</name>
    <dbReference type="NCBI Taxonomy" id="182803"/>
    <lineage>
        <taxon>Eukaryota</taxon>
        <taxon>Metazoa</taxon>
        <taxon>Ecdysozoa</taxon>
        <taxon>Arthropoda</taxon>
        <taxon>Chelicerata</taxon>
        <taxon>Arachnida</taxon>
        <taxon>Araneae</taxon>
        <taxon>Araneomorphae</taxon>
        <taxon>Entelegynae</taxon>
        <taxon>Araneoidea</taxon>
        <taxon>Araneidae</taxon>
        <taxon>Araneus</taxon>
    </lineage>
</organism>
<keyword evidence="3" id="KW-1185">Reference proteome</keyword>
<reference evidence="2 3" key="1">
    <citation type="journal article" date="2019" name="Sci. Rep.">
        <title>Orb-weaving spider Araneus ventricosus genome elucidates the spidroin gene catalogue.</title>
        <authorList>
            <person name="Kono N."/>
            <person name="Nakamura H."/>
            <person name="Ohtoshi R."/>
            <person name="Moran D.A.P."/>
            <person name="Shinohara A."/>
            <person name="Yoshida Y."/>
            <person name="Fujiwara M."/>
            <person name="Mori M."/>
            <person name="Tomita M."/>
            <person name="Arakawa K."/>
        </authorList>
    </citation>
    <scope>NUCLEOTIDE SEQUENCE [LARGE SCALE GENOMIC DNA]</scope>
</reference>
<dbReference type="Proteomes" id="UP000499080">
    <property type="component" value="Unassembled WGS sequence"/>
</dbReference>
<dbReference type="AlphaFoldDB" id="A0A4Y2AZF6"/>
<feature type="non-terminal residue" evidence="2">
    <location>
        <position position="65"/>
    </location>
</feature>
<accession>A0A4Y2AZF6</accession>
<name>A0A4Y2AZF6_ARAVE</name>
<protein>
    <submittedName>
        <fullName evidence="2">Uncharacterized protein</fullName>
    </submittedName>
</protein>
<gene>
    <name evidence="2" type="ORF">AVEN_176787_1</name>
    <name evidence="1" type="ORF">AVEN_32419_1</name>
</gene>
<sequence length="65" mass="7316">MGRSVNFRDRRGLVVSSRLRSRRTPGSKHDSTEDRSAEFVGLCALISIMEDKTSSRWCGAEIWTG</sequence>
<evidence type="ECO:0000313" key="1">
    <source>
        <dbReference type="EMBL" id="GBL85075.1"/>
    </source>
</evidence>
<evidence type="ECO:0000313" key="2">
    <source>
        <dbReference type="EMBL" id="GBL85158.1"/>
    </source>
</evidence>
<dbReference type="EMBL" id="BGPR01233747">
    <property type="protein sequence ID" value="GBL85158.1"/>
    <property type="molecule type" value="Genomic_DNA"/>
</dbReference>
<evidence type="ECO:0000313" key="3">
    <source>
        <dbReference type="Proteomes" id="UP000499080"/>
    </source>
</evidence>